<dbReference type="EMBL" id="MU006755">
    <property type="protein sequence ID" value="KAF2621479.1"/>
    <property type="molecule type" value="Genomic_DNA"/>
</dbReference>
<dbReference type="Proteomes" id="UP000799754">
    <property type="component" value="Unassembled WGS sequence"/>
</dbReference>
<protein>
    <submittedName>
        <fullName evidence="1">Uncharacterized protein</fullName>
    </submittedName>
</protein>
<organism evidence="1 2">
    <name type="scientific">Macroventuria anomochaeta</name>
    <dbReference type="NCBI Taxonomy" id="301207"/>
    <lineage>
        <taxon>Eukaryota</taxon>
        <taxon>Fungi</taxon>
        <taxon>Dikarya</taxon>
        <taxon>Ascomycota</taxon>
        <taxon>Pezizomycotina</taxon>
        <taxon>Dothideomycetes</taxon>
        <taxon>Pleosporomycetidae</taxon>
        <taxon>Pleosporales</taxon>
        <taxon>Pleosporineae</taxon>
        <taxon>Didymellaceae</taxon>
        <taxon>Macroventuria</taxon>
    </lineage>
</organism>
<reference evidence="1" key="1">
    <citation type="journal article" date="2020" name="Stud. Mycol.">
        <title>101 Dothideomycetes genomes: a test case for predicting lifestyles and emergence of pathogens.</title>
        <authorList>
            <person name="Haridas S."/>
            <person name="Albert R."/>
            <person name="Binder M."/>
            <person name="Bloem J."/>
            <person name="Labutti K."/>
            <person name="Salamov A."/>
            <person name="Andreopoulos B."/>
            <person name="Baker S."/>
            <person name="Barry K."/>
            <person name="Bills G."/>
            <person name="Bluhm B."/>
            <person name="Cannon C."/>
            <person name="Castanera R."/>
            <person name="Culley D."/>
            <person name="Daum C."/>
            <person name="Ezra D."/>
            <person name="Gonzalez J."/>
            <person name="Henrissat B."/>
            <person name="Kuo A."/>
            <person name="Liang C."/>
            <person name="Lipzen A."/>
            <person name="Lutzoni F."/>
            <person name="Magnuson J."/>
            <person name="Mondo S."/>
            <person name="Nolan M."/>
            <person name="Ohm R."/>
            <person name="Pangilinan J."/>
            <person name="Park H.-J."/>
            <person name="Ramirez L."/>
            <person name="Alfaro M."/>
            <person name="Sun H."/>
            <person name="Tritt A."/>
            <person name="Yoshinaga Y."/>
            <person name="Zwiers L.-H."/>
            <person name="Turgeon B."/>
            <person name="Goodwin S."/>
            <person name="Spatafora J."/>
            <person name="Crous P."/>
            <person name="Grigoriev I."/>
        </authorList>
    </citation>
    <scope>NUCLEOTIDE SEQUENCE</scope>
    <source>
        <strain evidence="1">CBS 525.71</strain>
    </source>
</reference>
<keyword evidence="2" id="KW-1185">Reference proteome</keyword>
<accession>A0ACB6RJZ5</accession>
<sequence length="182" mass="20552">MHIEPLKNSLEEVRHSLSERLKRHGTAILDHKRTEHLMACLQTCHACTEVYLSSDLINSTTPSGLLFSYCLNTLHKLSTLQDPMWDTALVRQTVDVVSLLERCADAVEKSNTQVREKTGEDSAFLVAAKTLRELAHDWRTNSSQENQVASGSELESWGAVEPIDLSLMEFSSDFWLNVPFHL</sequence>
<evidence type="ECO:0000313" key="2">
    <source>
        <dbReference type="Proteomes" id="UP000799754"/>
    </source>
</evidence>
<comment type="caution">
    <text evidence="1">The sequence shown here is derived from an EMBL/GenBank/DDBJ whole genome shotgun (WGS) entry which is preliminary data.</text>
</comment>
<gene>
    <name evidence="1" type="ORF">BU25DRAFT_435520</name>
</gene>
<name>A0ACB6RJZ5_9PLEO</name>
<proteinExistence type="predicted"/>
<evidence type="ECO:0000313" key="1">
    <source>
        <dbReference type="EMBL" id="KAF2621479.1"/>
    </source>
</evidence>